<organism evidence="2">
    <name type="scientific">Tanacetum cinerariifolium</name>
    <name type="common">Dalmatian daisy</name>
    <name type="synonym">Chrysanthemum cinerariifolium</name>
    <dbReference type="NCBI Taxonomy" id="118510"/>
    <lineage>
        <taxon>Eukaryota</taxon>
        <taxon>Viridiplantae</taxon>
        <taxon>Streptophyta</taxon>
        <taxon>Embryophyta</taxon>
        <taxon>Tracheophyta</taxon>
        <taxon>Spermatophyta</taxon>
        <taxon>Magnoliopsida</taxon>
        <taxon>eudicotyledons</taxon>
        <taxon>Gunneridae</taxon>
        <taxon>Pentapetalae</taxon>
        <taxon>asterids</taxon>
        <taxon>campanulids</taxon>
        <taxon>Asterales</taxon>
        <taxon>Asteraceae</taxon>
        <taxon>Asteroideae</taxon>
        <taxon>Anthemideae</taxon>
        <taxon>Anthemidinae</taxon>
        <taxon>Tanacetum</taxon>
    </lineage>
</organism>
<evidence type="ECO:0008006" key="3">
    <source>
        <dbReference type="Google" id="ProtNLM"/>
    </source>
</evidence>
<accession>A0A6L2KR34</accession>
<comment type="caution">
    <text evidence="2">The sequence shown here is derived from an EMBL/GenBank/DDBJ whole genome shotgun (WGS) entry which is preliminary data.</text>
</comment>
<feature type="region of interest" description="Disordered" evidence="1">
    <location>
        <begin position="42"/>
        <end position="62"/>
    </location>
</feature>
<dbReference type="EMBL" id="BKCJ010002699">
    <property type="protein sequence ID" value="GEU50334.1"/>
    <property type="molecule type" value="Genomic_DNA"/>
</dbReference>
<reference evidence="2" key="1">
    <citation type="journal article" date="2019" name="Sci. Rep.">
        <title>Draft genome of Tanacetum cinerariifolium, the natural source of mosquito coil.</title>
        <authorList>
            <person name="Yamashiro T."/>
            <person name="Shiraishi A."/>
            <person name="Satake H."/>
            <person name="Nakayama K."/>
        </authorList>
    </citation>
    <scope>NUCLEOTIDE SEQUENCE</scope>
</reference>
<gene>
    <name evidence="2" type="ORF">Tci_022312</name>
</gene>
<proteinExistence type="predicted"/>
<dbReference type="AlphaFoldDB" id="A0A6L2KR34"/>
<evidence type="ECO:0000256" key="1">
    <source>
        <dbReference type="SAM" id="MobiDB-lite"/>
    </source>
</evidence>
<sequence>MKEQRNTIQIHGGCAKTDLERKGVQDIFTVIAHTDALIDFAKRREPSTPKDQRENHEKGRVEKNVRAKWNNQRGKFGGQAIHGVFKDVQVKIREWVGMIDFSVARPFLMRFSNSLCILDGGKTYMVSMERDSKCAARPFWPCNSKNYTRVSLAFSGDKARDVRESNKVEVPKEIERVLDELKDVMTKILPPRREVDHAIKL</sequence>
<evidence type="ECO:0000313" key="2">
    <source>
        <dbReference type="EMBL" id="GEU50334.1"/>
    </source>
</evidence>
<protein>
    <recommendedName>
        <fullName evidence="3">Reverse transcriptase domain-containing protein</fullName>
    </recommendedName>
</protein>
<name>A0A6L2KR34_TANCI</name>